<dbReference type="RefSeq" id="WP_101071884.1">
    <property type="nucleotide sequence ID" value="NZ_PISP01000001.1"/>
</dbReference>
<keyword evidence="1" id="KW-0175">Coiled coil</keyword>
<dbReference type="Proteomes" id="UP000233398">
    <property type="component" value="Unassembled WGS sequence"/>
</dbReference>
<evidence type="ECO:0000256" key="2">
    <source>
        <dbReference type="SAM" id="Phobius"/>
    </source>
</evidence>
<reference evidence="4 5" key="1">
    <citation type="submission" date="2017-11" db="EMBL/GenBank/DDBJ databases">
        <title>Rhodohalobacter 15182 sp. nov., isolated from a salt lake.</title>
        <authorList>
            <person name="Han S."/>
        </authorList>
    </citation>
    <scope>NUCLEOTIDE SEQUENCE [LARGE SCALE GENOMIC DNA]</scope>
    <source>
        <strain evidence="4 5">15182</strain>
    </source>
</reference>
<dbReference type="OrthoDB" id="1523972at2"/>
<feature type="coiled-coil region" evidence="1">
    <location>
        <begin position="107"/>
        <end position="148"/>
    </location>
</feature>
<evidence type="ECO:0000313" key="5">
    <source>
        <dbReference type="Proteomes" id="UP000233398"/>
    </source>
</evidence>
<evidence type="ECO:0000256" key="3">
    <source>
        <dbReference type="SAM" id="SignalP"/>
    </source>
</evidence>
<keyword evidence="2" id="KW-0472">Membrane</keyword>
<keyword evidence="3" id="KW-0732">Signal</keyword>
<feature type="transmembrane region" description="Helical" evidence="2">
    <location>
        <begin position="382"/>
        <end position="402"/>
    </location>
</feature>
<evidence type="ECO:0000313" key="4">
    <source>
        <dbReference type="EMBL" id="PKD44592.1"/>
    </source>
</evidence>
<accession>A0A2N0VK69</accession>
<organism evidence="4 5">
    <name type="scientific">Rhodohalobacter barkolensis</name>
    <dbReference type="NCBI Taxonomy" id="2053187"/>
    <lineage>
        <taxon>Bacteria</taxon>
        <taxon>Pseudomonadati</taxon>
        <taxon>Balneolota</taxon>
        <taxon>Balneolia</taxon>
        <taxon>Balneolales</taxon>
        <taxon>Balneolaceae</taxon>
        <taxon>Rhodohalobacter</taxon>
    </lineage>
</organism>
<comment type="caution">
    <text evidence="4">The sequence shown here is derived from an EMBL/GenBank/DDBJ whole genome shotgun (WGS) entry which is preliminary data.</text>
</comment>
<protein>
    <submittedName>
        <fullName evidence="4">Uncharacterized protein</fullName>
    </submittedName>
</protein>
<feature type="signal peptide" evidence="3">
    <location>
        <begin position="1"/>
        <end position="25"/>
    </location>
</feature>
<keyword evidence="5" id="KW-1185">Reference proteome</keyword>
<gene>
    <name evidence="4" type="ORF">CWD77_03775</name>
</gene>
<evidence type="ECO:0000256" key="1">
    <source>
        <dbReference type="SAM" id="Coils"/>
    </source>
</evidence>
<dbReference type="AlphaFoldDB" id="A0A2N0VK69"/>
<dbReference type="EMBL" id="PISP01000001">
    <property type="protein sequence ID" value="PKD44592.1"/>
    <property type="molecule type" value="Genomic_DNA"/>
</dbReference>
<name>A0A2N0VK69_9BACT</name>
<keyword evidence="2" id="KW-1133">Transmembrane helix</keyword>
<sequence length="406" mass="45762">MKKTIYNSLSILAALLFVVSSTVVAQESDYQIQEDFRADYSELVNRVDNAVSSEDLEGLNADIDALEADYSEYSSIIDAAIYPDTFSERMDDLRSRYAASDQNITVIEELNERIRGLMEDLDQFRGQMTELDEEQADLKEQLDRSSANERRQAALIRQYRQNLEQRDAFVTEFLENLMTKYQSMDSSTQSEIADAAERMEDNPVEVLKTIISEYTNIADQGSDLSSADYLGMRAQHGYFADVWDRIGDQLTNTFAPDSPVQERQEVSDMLAAWQASIDNKLWNALSTSFNQNGIELDSFTGSDEFIDALGVYVRESSQAAVESNSEEDYETYRNFANFWNSTVKGQWGEVLVQGDVLSPSQMAEIDVELGTWGENAPPTSNLMFILFLISLAVIIGLVVLLVTKKS</sequence>
<feature type="coiled-coil region" evidence="1">
    <location>
        <begin position="49"/>
        <end position="76"/>
    </location>
</feature>
<keyword evidence="2" id="KW-0812">Transmembrane</keyword>
<feature type="chain" id="PRO_5014677350" evidence="3">
    <location>
        <begin position="26"/>
        <end position="406"/>
    </location>
</feature>
<proteinExistence type="predicted"/>
<dbReference type="Gene3D" id="1.10.287.1490">
    <property type="match status" value="1"/>
</dbReference>